<gene>
    <name evidence="1" type="ORF">EWM64_g5409</name>
</gene>
<dbReference type="AlphaFoldDB" id="A0A4Y9ZUQ1"/>
<organism evidence="1 2">
    <name type="scientific">Hericium alpestre</name>
    <dbReference type="NCBI Taxonomy" id="135208"/>
    <lineage>
        <taxon>Eukaryota</taxon>
        <taxon>Fungi</taxon>
        <taxon>Dikarya</taxon>
        <taxon>Basidiomycota</taxon>
        <taxon>Agaricomycotina</taxon>
        <taxon>Agaricomycetes</taxon>
        <taxon>Russulales</taxon>
        <taxon>Hericiaceae</taxon>
        <taxon>Hericium</taxon>
    </lineage>
</organism>
<evidence type="ECO:0000313" key="2">
    <source>
        <dbReference type="Proteomes" id="UP000298061"/>
    </source>
</evidence>
<dbReference type="Proteomes" id="UP000298061">
    <property type="component" value="Unassembled WGS sequence"/>
</dbReference>
<reference evidence="1 2" key="1">
    <citation type="submission" date="2019-02" db="EMBL/GenBank/DDBJ databases">
        <title>Genome sequencing of the rare red list fungi Hericium alpestre (H. flagellum).</title>
        <authorList>
            <person name="Buettner E."/>
            <person name="Kellner H."/>
        </authorList>
    </citation>
    <scope>NUCLEOTIDE SEQUENCE [LARGE SCALE GENOMIC DNA]</scope>
    <source>
        <strain evidence="1 2">DSM 108284</strain>
    </source>
</reference>
<dbReference type="SUPFAM" id="SSF64484">
    <property type="entry name" value="beta and beta-prime subunits of DNA dependent RNA-polymerase"/>
    <property type="match status" value="1"/>
</dbReference>
<dbReference type="STRING" id="135208.A0A4Y9ZUQ1"/>
<dbReference type="OrthoDB" id="2678942at2759"/>
<name>A0A4Y9ZUQ1_9AGAM</name>
<keyword evidence="2" id="KW-1185">Reference proteome</keyword>
<comment type="caution">
    <text evidence="1">The sequence shown here is derived from an EMBL/GenBank/DDBJ whole genome shotgun (WGS) entry which is preliminary data.</text>
</comment>
<dbReference type="EMBL" id="SFCI01000648">
    <property type="protein sequence ID" value="TFY78606.1"/>
    <property type="molecule type" value="Genomic_DNA"/>
</dbReference>
<accession>A0A4Y9ZUQ1</accession>
<evidence type="ECO:0000313" key="1">
    <source>
        <dbReference type="EMBL" id="TFY78606.1"/>
    </source>
</evidence>
<sequence>MHSIIEPGEAVNLLAGHGAANVMLGIPRLQEIVMTASVKPKTPSMTMTIAPGCNEAAVDKFCKEGSCLMLLQIVDNVMLTECLAVNRDLHSKVFTIKLMFFLEEEYTAKYSMKIRDAPHLVFRRLVNPKEISGGGSRVQGHS</sequence>
<protein>
    <submittedName>
        <fullName evidence="1">Uncharacterized protein</fullName>
    </submittedName>
</protein>
<proteinExistence type="predicted"/>